<keyword evidence="8" id="KW-0464">Manganese</keyword>
<keyword evidence="5" id="KW-0547">Nucleotide-binding</keyword>
<dbReference type="GO" id="GO:0030145">
    <property type="term" value="F:manganese ion binding"/>
    <property type="evidence" value="ECO:0007669"/>
    <property type="project" value="TreeGrafter"/>
</dbReference>
<dbReference type="Pfam" id="PF17297">
    <property type="entry name" value="PEPCK_N"/>
    <property type="match status" value="1"/>
</dbReference>
<dbReference type="GO" id="GO:0005525">
    <property type="term" value="F:GTP binding"/>
    <property type="evidence" value="ECO:0007669"/>
    <property type="project" value="UniProtKB-KW"/>
</dbReference>
<evidence type="ECO:0000256" key="9">
    <source>
        <dbReference type="ARBA" id="ARBA00023239"/>
    </source>
</evidence>
<evidence type="ECO:0000313" key="13">
    <source>
        <dbReference type="WBParaSite" id="sdigi.contig36.g2501.t1"/>
    </source>
</evidence>
<evidence type="ECO:0000256" key="1">
    <source>
        <dbReference type="ARBA" id="ARBA00001936"/>
    </source>
</evidence>
<protein>
    <recommendedName>
        <fullName evidence="3">phosphoenolpyruvate carboxykinase (GTP)</fullName>
        <ecNumber evidence="3">4.1.1.32</ecNumber>
    </recommendedName>
</protein>
<evidence type="ECO:0000256" key="4">
    <source>
        <dbReference type="ARBA" id="ARBA00022723"/>
    </source>
</evidence>
<dbReference type="GO" id="GO:0019543">
    <property type="term" value="P:propionate catabolic process"/>
    <property type="evidence" value="ECO:0007669"/>
    <property type="project" value="TreeGrafter"/>
</dbReference>
<proteinExistence type="inferred from homology"/>
<dbReference type="PIRSF" id="PIRSF001348">
    <property type="entry name" value="PEP_carboxykinase_GTP"/>
    <property type="match status" value="1"/>
</dbReference>
<dbReference type="PANTHER" id="PTHR11561">
    <property type="entry name" value="PHOSPHOENOLPYRUVATE CARBOXYKINASE"/>
    <property type="match status" value="1"/>
</dbReference>
<dbReference type="GO" id="GO:0033993">
    <property type="term" value="P:response to lipid"/>
    <property type="evidence" value="ECO:0007669"/>
    <property type="project" value="TreeGrafter"/>
</dbReference>
<dbReference type="AlphaFoldDB" id="A0A915PVG2"/>
<dbReference type="InterPro" id="IPR035078">
    <property type="entry name" value="PEP_carboxykinase_GTP_N"/>
</dbReference>
<dbReference type="GO" id="GO:0004613">
    <property type="term" value="F:phosphoenolpyruvate carboxykinase (GTP) activity"/>
    <property type="evidence" value="ECO:0007669"/>
    <property type="project" value="UniProtKB-EC"/>
</dbReference>
<dbReference type="Gene3D" id="3.40.449.10">
    <property type="entry name" value="Phosphoenolpyruvate Carboxykinase, domain 1"/>
    <property type="match status" value="1"/>
</dbReference>
<dbReference type="Pfam" id="PF00821">
    <property type="entry name" value="PEPCK_GTP"/>
    <property type="match status" value="1"/>
</dbReference>
<evidence type="ECO:0000256" key="8">
    <source>
        <dbReference type="ARBA" id="ARBA00023211"/>
    </source>
</evidence>
<evidence type="ECO:0000256" key="5">
    <source>
        <dbReference type="ARBA" id="ARBA00022741"/>
    </source>
</evidence>
<dbReference type="WBParaSite" id="sdigi.contig36.g2501.t1">
    <property type="protein sequence ID" value="sdigi.contig36.g2501.t1"/>
    <property type="gene ID" value="sdigi.contig36.g2501"/>
</dbReference>
<dbReference type="GO" id="GO:0006107">
    <property type="term" value="P:oxaloacetate metabolic process"/>
    <property type="evidence" value="ECO:0007669"/>
    <property type="project" value="TreeGrafter"/>
</dbReference>
<keyword evidence="4" id="KW-0479">Metal-binding</keyword>
<dbReference type="EC" id="4.1.1.32" evidence="3"/>
<keyword evidence="12" id="KW-1185">Reference proteome</keyword>
<dbReference type="Proteomes" id="UP000887581">
    <property type="component" value="Unplaced"/>
</dbReference>
<dbReference type="InterPro" id="IPR035077">
    <property type="entry name" value="PEP_carboxykinase_GTP_C"/>
</dbReference>
<dbReference type="InterPro" id="IPR008209">
    <property type="entry name" value="PEP_carboxykinase_GTP"/>
</dbReference>
<dbReference type="HAMAP" id="MF_00452">
    <property type="entry name" value="PEPCK_GTP"/>
    <property type="match status" value="1"/>
</dbReference>
<reference evidence="13" key="1">
    <citation type="submission" date="2022-11" db="UniProtKB">
        <authorList>
            <consortium name="WormBaseParasite"/>
        </authorList>
    </citation>
    <scope>IDENTIFICATION</scope>
</reference>
<keyword evidence="7" id="KW-0342">GTP-binding</keyword>
<dbReference type="SUPFAM" id="SSF68923">
    <property type="entry name" value="PEP carboxykinase N-terminal domain"/>
    <property type="match status" value="1"/>
</dbReference>
<name>A0A915PVG2_9BILA</name>
<sequence length="651" mass="73078">MAKVGVSLAQITFETFSNATKQPDRIGNIPIVEGAFEVLPENVRMLVVEKALLMTPSKIYVVDGSEQQIMNIRKELINAKLMVPLKAYDNNWLVRTDPKDAICMKGTTWIVTKDKYDTTCHTAPDVKPIFGQWMDPNQCSDELDSRFPKCMTGRTLYIVPFLLGSSGGPLSMSGVMLTDSPYVVLLMCIMTRVSPDVWLNIGEDGELVSCIHSAGVPLPIQVQLQSNWPCNYEKALTVHLINERQIWSFGTVYGGDTLTSMKCFGLRLASTVARKNGWHAEHTLIIGVTPPGGDELFIAAAFPPGSGKTSLALMKPSIRGWKVRCIGKLHIYPDPSCNIGWFKFGLDDRLYGYNPENGILVTAPGTNSKSNPHAIIAMCKNTIFTNVAETADGEYFWEGLEQDLKNPTIEMTNWRGEKWKIGQEGYSAHPDSRYCAPFQQIPNRHPEWDADHGVPISAIIFGVRRSSSLPLVIESLSWQHGVFMAASLRSESTCAAGYKEMKIEHEPMGMGQYIGYNLGRYFQYWLDMDDLGHKLPRIFFVNFFQKDINGKCIWPGFGENIRILDWIVKKIGGAKTTISHTTAIGNIPTESSINCSGLPEVDMVKLLSVQKDFWLEEAKETRRFFEQQIGSDLPPVLRREMEEQERRINEI</sequence>
<keyword evidence="9" id="KW-0456">Lyase</keyword>
<dbReference type="NCBIfam" id="NF003253">
    <property type="entry name" value="PRK04210.1"/>
    <property type="match status" value="1"/>
</dbReference>
<dbReference type="PANTHER" id="PTHR11561:SF0">
    <property type="entry name" value="PHOSPHOENOLPYRUVATE CARBOXYKINASE [GTP]-RELATED"/>
    <property type="match status" value="1"/>
</dbReference>
<feature type="domain" description="Phosphoenolpyruvate carboxykinase C-terminal P-loop" evidence="10">
    <location>
        <begin position="278"/>
        <end position="647"/>
    </location>
</feature>
<keyword evidence="6" id="KW-0210">Decarboxylase</keyword>
<dbReference type="Gene3D" id="3.90.228.20">
    <property type="match status" value="1"/>
</dbReference>
<evidence type="ECO:0000256" key="7">
    <source>
        <dbReference type="ARBA" id="ARBA00023134"/>
    </source>
</evidence>
<evidence type="ECO:0000259" key="11">
    <source>
        <dbReference type="Pfam" id="PF17297"/>
    </source>
</evidence>
<comment type="cofactor">
    <cofactor evidence="1">
        <name>Mn(2+)</name>
        <dbReference type="ChEBI" id="CHEBI:29035"/>
    </cofactor>
</comment>
<evidence type="ECO:0000256" key="6">
    <source>
        <dbReference type="ARBA" id="ARBA00022793"/>
    </source>
</evidence>
<dbReference type="GO" id="GO:0046327">
    <property type="term" value="P:glycerol biosynthetic process from pyruvate"/>
    <property type="evidence" value="ECO:0007669"/>
    <property type="project" value="TreeGrafter"/>
</dbReference>
<dbReference type="GO" id="GO:0042594">
    <property type="term" value="P:response to starvation"/>
    <property type="evidence" value="ECO:0007669"/>
    <property type="project" value="TreeGrafter"/>
</dbReference>
<dbReference type="InterPro" id="IPR008210">
    <property type="entry name" value="PEP_carboxykinase_N"/>
</dbReference>
<feature type="domain" description="Phosphoenolpyruvate carboxykinase GTP-utilising N-terminal" evidence="11">
    <location>
        <begin position="47"/>
        <end position="274"/>
    </location>
</feature>
<accession>A0A915PVG2</accession>
<dbReference type="Gene3D" id="2.170.8.10">
    <property type="entry name" value="Phosphoenolpyruvate Carboxykinase, domain 2"/>
    <property type="match status" value="1"/>
</dbReference>
<dbReference type="GO" id="GO:0071333">
    <property type="term" value="P:cellular response to glucose stimulus"/>
    <property type="evidence" value="ECO:0007669"/>
    <property type="project" value="TreeGrafter"/>
</dbReference>
<dbReference type="GO" id="GO:0006094">
    <property type="term" value="P:gluconeogenesis"/>
    <property type="evidence" value="ECO:0007669"/>
    <property type="project" value="InterPro"/>
</dbReference>
<dbReference type="GO" id="GO:0005829">
    <property type="term" value="C:cytosol"/>
    <property type="evidence" value="ECO:0007669"/>
    <property type="project" value="TreeGrafter"/>
</dbReference>
<evidence type="ECO:0000256" key="3">
    <source>
        <dbReference type="ARBA" id="ARBA00012306"/>
    </source>
</evidence>
<evidence type="ECO:0000259" key="10">
    <source>
        <dbReference type="Pfam" id="PF00821"/>
    </source>
</evidence>
<comment type="similarity">
    <text evidence="2">Belongs to the phosphoenolpyruvate carboxykinase [GTP] family.</text>
</comment>
<dbReference type="InterPro" id="IPR013035">
    <property type="entry name" value="PEP_carboxykinase_C"/>
</dbReference>
<dbReference type="SUPFAM" id="SSF53795">
    <property type="entry name" value="PEP carboxykinase-like"/>
    <property type="match status" value="1"/>
</dbReference>
<evidence type="ECO:0000256" key="2">
    <source>
        <dbReference type="ARBA" id="ARBA00005796"/>
    </source>
</evidence>
<organism evidence="12 13">
    <name type="scientific">Setaria digitata</name>
    <dbReference type="NCBI Taxonomy" id="48799"/>
    <lineage>
        <taxon>Eukaryota</taxon>
        <taxon>Metazoa</taxon>
        <taxon>Ecdysozoa</taxon>
        <taxon>Nematoda</taxon>
        <taxon>Chromadorea</taxon>
        <taxon>Rhabditida</taxon>
        <taxon>Spirurina</taxon>
        <taxon>Spiruromorpha</taxon>
        <taxon>Filarioidea</taxon>
        <taxon>Setariidae</taxon>
        <taxon>Setaria</taxon>
    </lineage>
</organism>
<evidence type="ECO:0000313" key="12">
    <source>
        <dbReference type="Proteomes" id="UP000887581"/>
    </source>
</evidence>